<evidence type="ECO:0000313" key="3">
    <source>
        <dbReference type="Proteomes" id="UP000176037"/>
    </source>
</evidence>
<name>A0A1E8FB74_9ALTE</name>
<proteinExistence type="predicted"/>
<dbReference type="RefSeq" id="WP_070177548.1">
    <property type="nucleotide sequence ID" value="NZ_BMJR01000002.1"/>
</dbReference>
<sequence length="64" mass="7166">MNMRCVASSVSAFLLCLWSSWCLAIELAPDKLQLLDKTARNPKQVIEMVSAVLAFVGETMRQCF</sequence>
<organism evidence="2 3">
    <name type="scientific">Alteromonas lipolytica</name>
    <dbReference type="NCBI Taxonomy" id="1856405"/>
    <lineage>
        <taxon>Bacteria</taxon>
        <taxon>Pseudomonadati</taxon>
        <taxon>Pseudomonadota</taxon>
        <taxon>Gammaproteobacteria</taxon>
        <taxon>Alteromonadales</taxon>
        <taxon>Alteromonadaceae</taxon>
        <taxon>Alteromonas/Salinimonas group</taxon>
        <taxon>Alteromonas</taxon>
    </lineage>
</organism>
<accession>A0A1E8FB74</accession>
<gene>
    <name evidence="2" type="ORF">BFC17_02615</name>
</gene>
<dbReference type="AlphaFoldDB" id="A0A1E8FB74"/>
<keyword evidence="3" id="KW-1185">Reference proteome</keyword>
<evidence type="ECO:0000313" key="2">
    <source>
        <dbReference type="EMBL" id="OFI33171.1"/>
    </source>
</evidence>
<dbReference type="Proteomes" id="UP000176037">
    <property type="component" value="Unassembled WGS sequence"/>
</dbReference>
<comment type="caution">
    <text evidence="2">The sequence shown here is derived from an EMBL/GenBank/DDBJ whole genome shotgun (WGS) entry which is preliminary data.</text>
</comment>
<feature type="chain" id="PRO_5009214181" evidence="1">
    <location>
        <begin position="25"/>
        <end position="64"/>
    </location>
</feature>
<keyword evidence="1" id="KW-0732">Signal</keyword>
<dbReference type="STRING" id="1856405.BFC17_02615"/>
<reference evidence="2 3" key="1">
    <citation type="submission" date="2016-09" db="EMBL/GenBank/DDBJ databases">
        <title>Alteromonas lipolytica, a new species isolated from sea water.</title>
        <authorList>
            <person name="Wu Y.-H."/>
            <person name="Cheng H."/>
            <person name="Xu X.-W."/>
        </authorList>
    </citation>
    <scope>NUCLEOTIDE SEQUENCE [LARGE SCALE GENOMIC DNA]</scope>
    <source>
        <strain evidence="2 3">JW12</strain>
    </source>
</reference>
<dbReference type="EMBL" id="MJIC01000015">
    <property type="protein sequence ID" value="OFI33171.1"/>
    <property type="molecule type" value="Genomic_DNA"/>
</dbReference>
<evidence type="ECO:0000256" key="1">
    <source>
        <dbReference type="SAM" id="SignalP"/>
    </source>
</evidence>
<protein>
    <submittedName>
        <fullName evidence="2">Uncharacterized protein</fullName>
    </submittedName>
</protein>
<feature type="signal peptide" evidence="1">
    <location>
        <begin position="1"/>
        <end position="24"/>
    </location>
</feature>